<evidence type="ECO:0000313" key="1">
    <source>
        <dbReference type="EMBL" id="VDO37229.1"/>
    </source>
</evidence>
<evidence type="ECO:0000313" key="2">
    <source>
        <dbReference type="Proteomes" id="UP000280834"/>
    </source>
</evidence>
<reference evidence="1 2" key="2">
    <citation type="submission" date="2018-11" db="EMBL/GenBank/DDBJ databases">
        <authorList>
            <consortium name="Pathogen Informatics"/>
        </authorList>
    </citation>
    <scope>NUCLEOTIDE SEQUENCE [LARGE SCALE GENOMIC DNA]</scope>
</reference>
<sequence length="139" mass="16151">MSSMSSSGFSSMNLVKNSEKVENWSKNSLKFLNEHEEEFLNGEEMDNITSLKHKLMKSMDDKQWSMKAVIPKEIYSSSIQRNTLMLNSNLSLNKSDDELDNLSSSDAYQNAQCTKIYGNEYYRNWKMNQATEKYFQIGK</sequence>
<reference evidence="3" key="1">
    <citation type="submission" date="2017-02" db="UniProtKB">
        <authorList>
            <consortium name="WormBaseParasite"/>
        </authorList>
    </citation>
    <scope>IDENTIFICATION</scope>
</reference>
<protein>
    <submittedName>
        <fullName evidence="1 3">Uncharacterized protein</fullName>
    </submittedName>
</protein>
<dbReference type="AlphaFoldDB" id="A0A0R3QYS7"/>
<dbReference type="EMBL" id="UZAG01017909">
    <property type="protein sequence ID" value="VDO37229.1"/>
    <property type="molecule type" value="Genomic_DNA"/>
</dbReference>
<accession>A0A0R3QYS7</accession>
<organism evidence="3">
    <name type="scientific">Brugia timori</name>
    <dbReference type="NCBI Taxonomy" id="42155"/>
    <lineage>
        <taxon>Eukaryota</taxon>
        <taxon>Metazoa</taxon>
        <taxon>Ecdysozoa</taxon>
        <taxon>Nematoda</taxon>
        <taxon>Chromadorea</taxon>
        <taxon>Rhabditida</taxon>
        <taxon>Spirurina</taxon>
        <taxon>Spiruromorpha</taxon>
        <taxon>Filarioidea</taxon>
        <taxon>Onchocercidae</taxon>
        <taxon>Brugia</taxon>
    </lineage>
</organism>
<dbReference type="WBParaSite" id="BTMF_0001290101-mRNA-1">
    <property type="protein sequence ID" value="BTMF_0001290101-mRNA-1"/>
    <property type="gene ID" value="BTMF_0001290101"/>
</dbReference>
<name>A0A0R3QYS7_9BILA</name>
<gene>
    <name evidence="1" type="ORF">BTMF_LOCUS10913</name>
</gene>
<evidence type="ECO:0000313" key="3">
    <source>
        <dbReference type="WBParaSite" id="BTMF_0001290101-mRNA-1"/>
    </source>
</evidence>
<keyword evidence="2" id="KW-1185">Reference proteome</keyword>
<dbReference type="Proteomes" id="UP000280834">
    <property type="component" value="Unassembled WGS sequence"/>
</dbReference>
<proteinExistence type="predicted"/>